<organism evidence="1 2">
    <name type="scientific">Thalassospira lohafexi</name>
    <dbReference type="NCBI Taxonomy" id="744227"/>
    <lineage>
        <taxon>Bacteria</taxon>
        <taxon>Pseudomonadati</taxon>
        <taxon>Pseudomonadota</taxon>
        <taxon>Alphaproteobacteria</taxon>
        <taxon>Rhodospirillales</taxon>
        <taxon>Thalassospiraceae</taxon>
        <taxon>Thalassospira</taxon>
    </lineage>
</organism>
<reference evidence="1 2" key="1">
    <citation type="submission" date="2017-09" db="EMBL/GenBank/DDBJ databases">
        <title>Biodiversity and function of Thalassospira species in the particle-attached aromatic-hydrocarbon-degrading consortia from the surface seawater of the China South Sea.</title>
        <authorList>
            <person name="Dong C."/>
            <person name="Lai Q."/>
            <person name="Shao Z."/>
        </authorList>
    </citation>
    <scope>NUCLEOTIDE SEQUENCE [LARGE SCALE GENOMIC DNA]</scope>
    <source>
        <strain evidence="1 2">139Z-12</strain>
    </source>
</reference>
<accession>A0A2N3LA51</accession>
<dbReference type="Proteomes" id="UP000233332">
    <property type="component" value="Unassembled WGS sequence"/>
</dbReference>
<keyword evidence="2" id="KW-1185">Reference proteome</keyword>
<protein>
    <submittedName>
        <fullName evidence="1">Uncharacterized protein</fullName>
    </submittedName>
</protein>
<proteinExistence type="predicted"/>
<name>A0A2N3LA51_9PROT</name>
<dbReference type="EMBL" id="NXGX01000002">
    <property type="protein sequence ID" value="PKR59733.1"/>
    <property type="molecule type" value="Genomic_DNA"/>
</dbReference>
<dbReference type="AlphaFoldDB" id="A0A2N3LA51"/>
<gene>
    <name evidence="1" type="ORF">COO92_06865</name>
</gene>
<comment type="caution">
    <text evidence="1">The sequence shown here is derived from an EMBL/GenBank/DDBJ whole genome shotgun (WGS) entry which is preliminary data.</text>
</comment>
<evidence type="ECO:0000313" key="2">
    <source>
        <dbReference type="Proteomes" id="UP000233332"/>
    </source>
</evidence>
<sequence length="427" mass="47112">MRIGFVGLGPPNIKILRGRLMRAIWFFSFFLSSVASFSVGQAAPNKVLLGVASSTIVPVEQSFGGGGDIVGQGLSEPSVLLAQNDSSKTYSGHFGGREKLRDHLMEVLQNVCFPNIGSGEVIDAAAVEYSNGEPFFSETVIAGDVVKTKFYPIKLDNEDTAWVTNAGGRACGLATNRSLRMPQHIRRELDVTMEEKVSELFNYDDVELTYGSSEKIRLPIRQYSMVAGQNDRIDFIDFLAPDVSLADRKLTYKIFDRVSIKGDQLSIVQDGMMFEVIQSVCANDVGNPKQILEKAAQLTGEKVYTGADSEFTAYGLTLKTYPLETMKAATSSFLSLTEDGDACGYWEIGSPAGLRDLFGNFDIVEIEDYEADKSWARLGYFPITNLAVIESFSEDDVGAMHRILYLSHDAYERIALQNKPVIPWKTN</sequence>
<evidence type="ECO:0000313" key="1">
    <source>
        <dbReference type="EMBL" id="PKR59733.1"/>
    </source>
</evidence>